<evidence type="ECO:0000256" key="3">
    <source>
        <dbReference type="ARBA" id="ARBA00011738"/>
    </source>
</evidence>
<dbReference type="InterPro" id="IPR038078">
    <property type="entry name" value="PhoU-like_sf"/>
</dbReference>
<name>A0LR06_ACIC1</name>
<dbReference type="InterPro" id="IPR026022">
    <property type="entry name" value="PhoU_dom"/>
</dbReference>
<evidence type="ECO:0000256" key="5">
    <source>
        <dbReference type="ARBA" id="ARBA00022490"/>
    </source>
</evidence>
<dbReference type="InParanoid" id="A0LR06"/>
<comment type="subunit">
    <text evidence="3 7">Homodimer.</text>
</comment>
<sequence length="220" mass="24584">MRDAYHEELDALRVDMVDLARRVRTAMSRASRALLEGDLAVAEEVIDGDDDVDQMRRDIERRIVDLIARQQPVASDLRVLTAGLRIVADLERAGDHAVHLAKLARRRYPMTVVPEPLRPVIARMGEAAVGIAGELEEVLATADAARAASMERHDDTMDALHRALLREMLETPWSYGVDTAIDLAYASRYFERYADHLVSAARHVNYQVTGQWTAEVGDLA</sequence>
<feature type="domain" description="PhoU" evidence="8">
    <location>
        <begin position="121"/>
        <end position="203"/>
    </location>
</feature>
<dbReference type="OrthoDB" id="9814256at2"/>
<dbReference type="GO" id="GO:0030643">
    <property type="term" value="P:intracellular phosphate ion homeostasis"/>
    <property type="evidence" value="ECO:0007669"/>
    <property type="project" value="InterPro"/>
</dbReference>
<dbReference type="Proteomes" id="UP000008221">
    <property type="component" value="Chromosome"/>
</dbReference>
<dbReference type="STRING" id="351607.Acel_0090"/>
<dbReference type="PANTHER" id="PTHR42930:SF3">
    <property type="entry name" value="PHOSPHATE-SPECIFIC TRANSPORT SYSTEM ACCESSORY PROTEIN PHOU"/>
    <property type="match status" value="1"/>
</dbReference>
<dbReference type="InterPro" id="IPR028366">
    <property type="entry name" value="PhoU"/>
</dbReference>
<evidence type="ECO:0000256" key="6">
    <source>
        <dbReference type="ARBA" id="ARBA00022592"/>
    </source>
</evidence>
<proteinExistence type="inferred from homology"/>
<keyword evidence="10" id="KW-1185">Reference proteome</keyword>
<comment type="subcellular location">
    <subcellularLocation>
        <location evidence="1 7">Cytoplasm</location>
    </subcellularLocation>
</comment>
<evidence type="ECO:0000256" key="4">
    <source>
        <dbReference type="ARBA" id="ARBA00022448"/>
    </source>
</evidence>
<dbReference type="KEGG" id="ace:Acel_0090"/>
<dbReference type="GO" id="GO:0006817">
    <property type="term" value="P:phosphate ion transport"/>
    <property type="evidence" value="ECO:0007669"/>
    <property type="project" value="UniProtKB-KW"/>
</dbReference>
<keyword evidence="4 7" id="KW-0813">Transport</keyword>
<evidence type="ECO:0000313" key="9">
    <source>
        <dbReference type="EMBL" id="ABK51866.1"/>
    </source>
</evidence>
<dbReference type="Pfam" id="PF01895">
    <property type="entry name" value="PhoU"/>
    <property type="match status" value="2"/>
</dbReference>
<gene>
    <name evidence="9" type="ordered locus">Acel_0090</name>
</gene>
<dbReference type="GO" id="GO:0045936">
    <property type="term" value="P:negative regulation of phosphate metabolic process"/>
    <property type="evidence" value="ECO:0007669"/>
    <property type="project" value="InterPro"/>
</dbReference>
<keyword evidence="5 7" id="KW-0963">Cytoplasm</keyword>
<dbReference type="GO" id="GO:0005737">
    <property type="term" value="C:cytoplasm"/>
    <property type="evidence" value="ECO:0007669"/>
    <property type="project" value="UniProtKB-SubCell"/>
</dbReference>
<evidence type="ECO:0000256" key="2">
    <source>
        <dbReference type="ARBA" id="ARBA00008107"/>
    </source>
</evidence>
<dbReference type="EMBL" id="CP000481">
    <property type="protein sequence ID" value="ABK51866.1"/>
    <property type="molecule type" value="Genomic_DNA"/>
</dbReference>
<evidence type="ECO:0000256" key="7">
    <source>
        <dbReference type="PIRNR" id="PIRNR003107"/>
    </source>
</evidence>
<feature type="domain" description="PhoU" evidence="8">
    <location>
        <begin position="18"/>
        <end position="103"/>
    </location>
</feature>
<dbReference type="AlphaFoldDB" id="A0LR06"/>
<dbReference type="PANTHER" id="PTHR42930">
    <property type="entry name" value="PHOSPHATE-SPECIFIC TRANSPORT SYSTEM ACCESSORY PROTEIN PHOU"/>
    <property type="match status" value="1"/>
</dbReference>
<evidence type="ECO:0000313" key="10">
    <source>
        <dbReference type="Proteomes" id="UP000008221"/>
    </source>
</evidence>
<dbReference type="RefSeq" id="WP_011718930.1">
    <property type="nucleotide sequence ID" value="NC_008578.1"/>
</dbReference>
<reference evidence="9 10" key="1">
    <citation type="journal article" date="2009" name="Genome Res.">
        <title>Complete genome of the cellulolytic thermophile Acidothermus cellulolyticus 11B provides insights into its ecophysiological and evolutionary adaptations.</title>
        <authorList>
            <person name="Barabote R.D."/>
            <person name="Xie G."/>
            <person name="Leu D.H."/>
            <person name="Normand P."/>
            <person name="Necsulea A."/>
            <person name="Daubin V."/>
            <person name="Medigue C."/>
            <person name="Adney W.S."/>
            <person name="Xu X.C."/>
            <person name="Lapidus A."/>
            <person name="Parales R.E."/>
            <person name="Detter C."/>
            <person name="Pujic P."/>
            <person name="Bruce D."/>
            <person name="Lavire C."/>
            <person name="Challacombe J.F."/>
            <person name="Brettin T.S."/>
            <person name="Berry A.M."/>
        </authorList>
    </citation>
    <scope>NUCLEOTIDE SEQUENCE [LARGE SCALE GENOMIC DNA]</scope>
    <source>
        <strain evidence="10">ATCC 43068 / DSM 8971 / 11B</strain>
    </source>
</reference>
<evidence type="ECO:0000259" key="8">
    <source>
        <dbReference type="Pfam" id="PF01895"/>
    </source>
</evidence>
<evidence type="ECO:0000256" key="1">
    <source>
        <dbReference type="ARBA" id="ARBA00004496"/>
    </source>
</evidence>
<organism evidence="9 10">
    <name type="scientific">Acidothermus cellulolyticus (strain ATCC 43068 / DSM 8971 / 11B)</name>
    <dbReference type="NCBI Taxonomy" id="351607"/>
    <lineage>
        <taxon>Bacteria</taxon>
        <taxon>Bacillati</taxon>
        <taxon>Actinomycetota</taxon>
        <taxon>Actinomycetes</taxon>
        <taxon>Acidothermales</taxon>
        <taxon>Acidothermaceae</taxon>
        <taxon>Acidothermus</taxon>
    </lineage>
</organism>
<dbReference type="HOGENOM" id="CLU_078518_1_0_11"/>
<dbReference type="FunFam" id="1.20.58.220:FF:000004">
    <property type="entry name" value="Phosphate-specific transport system accessory protein PhoU"/>
    <property type="match status" value="1"/>
</dbReference>
<protein>
    <recommendedName>
        <fullName evidence="7">Phosphate-specific transport system accessory protein PhoU</fullName>
    </recommendedName>
</protein>
<comment type="function">
    <text evidence="7">Plays a role in the regulation of phosphate uptake.</text>
</comment>
<dbReference type="SUPFAM" id="SSF109755">
    <property type="entry name" value="PhoU-like"/>
    <property type="match status" value="1"/>
</dbReference>
<comment type="similarity">
    <text evidence="2 7">Belongs to the PhoU family.</text>
</comment>
<dbReference type="eggNOG" id="COG0704">
    <property type="taxonomic scope" value="Bacteria"/>
</dbReference>
<accession>A0LR06</accession>
<keyword evidence="6 7" id="KW-0592">Phosphate transport</keyword>
<dbReference type="Gene3D" id="1.20.58.220">
    <property type="entry name" value="Phosphate transport system protein phou homolog 2, domain 2"/>
    <property type="match status" value="1"/>
</dbReference>
<dbReference type="FunCoup" id="A0LR06">
    <property type="interactions" value="7"/>
</dbReference>
<dbReference type="PIRSF" id="PIRSF003107">
    <property type="entry name" value="PhoU"/>
    <property type="match status" value="1"/>
</dbReference>
<dbReference type="NCBIfam" id="TIGR02135">
    <property type="entry name" value="phoU_full"/>
    <property type="match status" value="1"/>
</dbReference>